<sequence>MSAQDEIPRLRHGSAAGLPRSRSVAVRSVGPVVAVLVGASAWITAAPIPQHQVRLAASAVETQASCPAGWKLMTIPEVLRMIEPPATADHVRATDVNRDNYLCVALSPNGFRVTRYVDDLREPAAHAAADPSATAATPRPTA</sequence>
<comment type="caution">
    <text evidence="1">The sequence shown here is derived from an EMBL/GenBank/DDBJ whole genome shotgun (WGS) entry which is preliminary data.</text>
</comment>
<dbReference type="Proteomes" id="UP001596119">
    <property type="component" value="Unassembled WGS sequence"/>
</dbReference>
<dbReference type="EMBL" id="JBHSQK010000099">
    <property type="protein sequence ID" value="MFC5952279.1"/>
    <property type="molecule type" value="Genomic_DNA"/>
</dbReference>
<evidence type="ECO:0000313" key="1">
    <source>
        <dbReference type="EMBL" id="MFC5952279.1"/>
    </source>
</evidence>
<gene>
    <name evidence="1" type="ORF">ACFQH9_28840</name>
</gene>
<name>A0ABW1IIG0_9PSEU</name>
<keyword evidence="2" id="KW-1185">Reference proteome</keyword>
<organism evidence="1 2">
    <name type="scientific">Pseudonocardia lutea</name>
    <dbReference type="NCBI Taxonomy" id="2172015"/>
    <lineage>
        <taxon>Bacteria</taxon>
        <taxon>Bacillati</taxon>
        <taxon>Actinomycetota</taxon>
        <taxon>Actinomycetes</taxon>
        <taxon>Pseudonocardiales</taxon>
        <taxon>Pseudonocardiaceae</taxon>
        <taxon>Pseudonocardia</taxon>
    </lineage>
</organism>
<dbReference type="RefSeq" id="WP_379571028.1">
    <property type="nucleotide sequence ID" value="NZ_JBHSQK010000099.1"/>
</dbReference>
<protein>
    <submittedName>
        <fullName evidence="1">Uncharacterized protein</fullName>
    </submittedName>
</protein>
<accession>A0ABW1IIG0</accession>
<evidence type="ECO:0000313" key="2">
    <source>
        <dbReference type="Proteomes" id="UP001596119"/>
    </source>
</evidence>
<reference evidence="2" key="1">
    <citation type="journal article" date="2019" name="Int. J. Syst. Evol. Microbiol.">
        <title>The Global Catalogue of Microorganisms (GCM) 10K type strain sequencing project: providing services to taxonomists for standard genome sequencing and annotation.</title>
        <authorList>
            <consortium name="The Broad Institute Genomics Platform"/>
            <consortium name="The Broad Institute Genome Sequencing Center for Infectious Disease"/>
            <person name="Wu L."/>
            <person name="Ma J."/>
        </authorList>
    </citation>
    <scope>NUCLEOTIDE SEQUENCE [LARGE SCALE GENOMIC DNA]</scope>
    <source>
        <strain evidence="2">CGMCC 4.7397</strain>
    </source>
</reference>
<proteinExistence type="predicted"/>